<evidence type="ECO:0000313" key="3">
    <source>
        <dbReference type="EMBL" id="GAA4675661.1"/>
    </source>
</evidence>
<evidence type="ECO:0000313" key="4">
    <source>
        <dbReference type="Proteomes" id="UP001500621"/>
    </source>
</evidence>
<dbReference type="EMBL" id="BAABIM010000001">
    <property type="protein sequence ID" value="GAA4675661.1"/>
    <property type="molecule type" value="Genomic_DNA"/>
</dbReference>
<keyword evidence="4" id="KW-1185">Reference proteome</keyword>
<dbReference type="InterPro" id="IPR021385">
    <property type="entry name" value="DUF3017"/>
</dbReference>
<name>A0ABP8W045_9ACTN</name>
<comment type="caution">
    <text evidence="3">The sequence shown here is derived from an EMBL/GenBank/DDBJ whole genome shotgun (WGS) entry which is preliminary data.</text>
</comment>
<dbReference type="RefSeq" id="WP_345263457.1">
    <property type="nucleotide sequence ID" value="NZ_BAABIM010000001.1"/>
</dbReference>
<evidence type="ECO:0008006" key="5">
    <source>
        <dbReference type="Google" id="ProtNLM"/>
    </source>
</evidence>
<feature type="region of interest" description="Disordered" evidence="1">
    <location>
        <begin position="1"/>
        <end position="32"/>
    </location>
</feature>
<proteinExistence type="predicted"/>
<sequence length="121" mass="12774">MPPEGTPAPSEGEPPEEPPEPPEASPALEERRHPSTLGGALYLLILAAMSLGVVLAYLDDWRLGARILGGALLTAGALRLVLPERDAGMLRVRHRLVDVGVLAVMGGAIVWLAGDIPEQPF</sequence>
<gene>
    <name evidence="3" type="ORF">GCM10023226_11070</name>
</gene>
<dbReference type="Pfam" id="PF11222">
    <property type="entry name" value="DUF3017"/>
    <property type="match status" value="1"/>
</dbReference>
<reference evidence="4" key="1">
    <citation type="journal article" date="2019" name="Int. J. Syst. Evol. Microbiol.">
        <title>The Global Catalogue of Microorganisms (GCM) 10K type strain sequencing project: providing services to taxonomists for standard genome sequencing and annotation.</title>
        <authorList>
            <consortium name="The Broad Institute Genomics Platform"/>
            <consortium name="The Broad Institute Genome Sequencing Center for Infectious Disease"/>
            <person name="Wu L."/>
            <person name="Ma J."/>
        </authorList>
    </citation>
    <scope>NUCLEOTIDE SEQUENCE [LARGE SCALE GENOMIC DNA]</scope>
    <source>
        <strain evidence="4">JCM 18127</strain>
    </source>
</reference>
<dbReference type="Proteomes" id="UP001500621">
    <property type="component" value="Unassembled WGS sequence"/>
</dbReference>
<evidence type="ECO:0000256" key="2">
    <source>
        <dbReference type="SAM" id="Phobius"/>
    </source>
</evidence>
<accession>A0ABP8W045</accession>
<protein>
    <recommendedName>
        <fullName evidence="5">DUF3017 domain-containing protein</fullName>
    </recommendedName>
</protein>
<keyword evidence="2" id="KW-0472">Membrane</keyword>
<evidence type="ECO:0000256" key="1">
    <source>
        <dbReference type="SAM" id="MobiDB-lite"/>
    </source>
</evidence>
<keyword evidence="2" id="KW-1133">Transmembrane helix</keyword>
<feature type="transmembrane region" description="Helical" evidence="2">
    <location>
        <begin position="40"/>
        <end position="58"/>
    </location>
</feature>
<keyword evidence="2" id="KW-0812">Transmembrane</keyword>
<feature type="transmembrane region" description="Helical" evidence="2">
    <location>
        <begin position="94"/>
        <end position="114"/>
    </location>
</feature>
<organism evidence="3 4">
    <name type="scientific">Nocardioides nanhaiensis</name>
    <dbReference type="NCBI Taxonomy" id="1476871"/>
    <lineage>
        <taxon>Bacteria</taxon>
        <taxon>Bacillati</taxon>
        <taxon>Actinomycetota</taxon>
        <taxon>Actinomycetes</taxon>
        <taxon>Propionibacteriales</taxon>
        <taxon>Nocardioidaceae</taxon>
        <taxon>Nocardioides</taxon>
    </lineage>
</organism>